<protein>
    <submittedName>
        <fullName evidence="1">Gamma-glutamyl-gamma-aminobutyrate hydrolase family protein</fullName>
    </submittedName>
</protein>
<dbReference type="PANTHER" id="PTHR43235">
    <property type="entry name" value="GLUTAMINE AMIDOTRANSFERASE PB2B2.05-RELATED"/>
    <property type="match status" value="1"/>
</dbReference>
<dbReference type="InterPro" id="IPR044668">
    <property type="entry name" value="PuuD-like"/>
</dbReference>
<sequence length="235" mass="25318">MTTPLIGVSVPRSPEHSAFGIKDSVLQVMEYSEAVIAAGGRPVLLPSTETIPEDLLLGIDGLLLSGGGDLSPALFGEEPVEASYGISEIRDAFEIALISDATERAIPILAICRGLQLINVLRGGTLEMHVEGHWQTVPADQPMHSVEVAAGSALAEIVGAEPLEINSYHHQAIAQLGEGLNPVAFAGDLIEAYEDPDADLLAVQWHPEHMFRTSERNHSLFADLVRRAVHRKERN</sequence>
<dbReference type="Pfam" id="PF07722">
    <property type="entry name" value="Peptidase_C26"/>
    <property type="match status" value="1"/>
</dbReference>
<dbReference type="PANTHER" id="PTHR43235:SF1">
    <property type="entry name" value="GLUTAMINE AMIDOTRANSFERASE PB2B2.05-RELATED"/>
    <property type="match status" value="1"/>
</dbReference>
<reference evidence="1" key="1">
    <citation type="submission" date="2021-03" db="EMBL/GenBank/DDBJ databases">
        <title>Leucobacter chromiisoli sp. nov., isolated from chromium-containing soil of chemical plant.</title>
        <authorList>
            <person name="Xu Z."/>
        </authorList>
    </citation>
    <scope>NUCLEOTIDE SEQUENCE</scope>
    <source>
        <strain evidence="1">A2</strain>
    </source>
</reference>
<evidence type="ECO:0000313" key="2">
    <source>
        <dbReference type="Proteomes" id="UP000664398"/>
    </source>
</evidence>
<evidence type="ECO:0000313" key="1">
    <source>
        <dbReference type="EMBL" id="MBO1806413.1"/>
    </source>
</evidence>
<dbReference type="RefSeq" id="WP_208046869.1">
    <property type="nucleotide sequence ID" value="NZ_JAGDYL010000032.1"/>
</dbReference>
<comment type="caution">
    <text evidence="1">The sequence shown here is derived from an EMBL/GenBank/DDBJ whole genome shotgun (WGS) entry which is preliminary data.</text>
</comment>
<dbReference type="InterPro" id="IPR029062">
    <property type="entry name" value="Class_I_gatase-like"/>
</dbReference>
<dbReference type="EMBL" id="JAGDYL010000032">
    <property type="protein sequence ID" value="MBO1806413.1"/>
    <property type="molecule type" value="Genomic_DNA"/>
</dbReference>
<dbReference type="PROSITE" id="PS51273">
    <property type="entry name" value="GATASE_TYPE_1"/>
    <property type="match status" value="1"/>
</dbReference>
<dbReference type="GO" id="GO:0016811">
    <property type="term" value="F:hydrolase activity, acting on carbon-nitrogen (but not peptide) bonds, in linear amides"/>
    <property type="evidence" value="ECO:0007669"/>
    <property type="project" value="InterPro"/>
</dbReference>
<dbReference type="AlphaFoldDB" id="A0A939M0N8"/>
<organism evidence="1 2">
    <name type="scientific">Leucobacter ruminantium</name>
    <dbReference type="NCBI Taxonomy" id="1289170"/>
    <lineage>
        <taxon>Bacteria</taxon>
        <taxon>Bacillati</taxon>
        <taxon>Actinomycetota</taxon>
        <taxon>Actinomycetes</taxon>
        <taxon>Micrococcales</taxon>
        <taxon>Microbacteriaceae</taxon>
        <taxon>Leucobacter</taxon>
    </lineage>
</organism>
<dbReference type="Proteomes" id="UP000664398">
    <property type="component" value="Unassembled WGS sequence"/>
</dbReference>
<accession>A0A939M0N8</accession>
<dbReference type="GO" id="GO:0005829">
    <property type="term" value="C:cytosol"/>
    <property type="evidence" value="ECO:0007669"/>
    <property type="project" value="TreeGrafter"/>
</dbReference>
<gene>
    <name evidence="1" type="ORF">J4H91_13985</name>
</gene>
<dbReference type="Gene3D" id="3.40.50.880">
    <property type="match status" value="1"/>
</dbReference>
<proteinExistence type="predicted"/>
<keyword evidence="1" id="KW-0378">Hydrolase</keyword>
<dbReference type="SUPFAM" id="SSF52317">
    <property type="entry name" value="Class I glutamine amidotransferase-like"/>
    <property type="match status" value="1"/>
</dbReference>
<dbReference type="InterPro" id="IPR011697">
    <property type="entry name" value="Peptidase_C26"/>
</dbReference>
<keyword evidence="2" id="KW-1185">Reference proteome</keyword>
<name>A0A939M0N8_9MICO</name>